<dbReference type="Proteomes" id="UP000007752">
    <property type="component" value="Chromosome 4"/>
</dbReference>
<evidence type="ECO:0008006" key="8">
    <source>
        <dbReference type="Google" id="ProtNLM"/>
    </source>
</evidence>
<dbReference type="GO" id="GO:0046983">
    <property type="term" value="F:protein dimerization activity"/>
    <property type="evidence" value="ECO:0007669"/>
    <property type="project" value="InterPro"/>
</dbReference>
<keyword evidence="4" id="KW-0804">Transcription</keyword>
<name>B9FEU1_ORYSJ</name>
<feature type="region of interest" description="Disordered" evidence="6">
    <location>
        <begin position="59"/>
        <end position="142"/>
    </location>
</feature>
<dbReference type="Gene3D" id="4.10.280.10">
    <property type="entry name" value="Helix-loop-helix DNA-binding domain"/>
    <property type="match status" value="1"/>
</dbReference>
<dbReference type="EMBL" id="CM000141">
    <property type="protein sequence ID" value="EEE60874.1"/>
    <property type="molecule type" value="Genomic_DNA"/>
</dbReference>
<evidence type="ECO:0000256" key="2">
    <source>
        <dbReference type="ARBA" id="ARBA00005510"/>
    </source>
</evidence>
<comment type="similarity">
    <text evidence="2">Belongs to the bHLH protein family.</text>
</comment>
<dbReference type="GO" id="GO:0005634">
    <property type="term" value="C:nucleus"/>
    <property type="evidence" value="ECO:0007669"/>
    <property type="project" value="UniProtKB-SubCell"/>
</dbReference>
<dbReference type="AlphaFoldDB" id="B9FEU1"/>
<accession>B9FEU1</accession>
<evidence type="ECO:0000256" key="1">
    <source>
        <dbReference type="ARBA" id="ARBA00004123"/>
    </source>
</evidence>
<evidence type="ECO:0000256" key="5">
    <source>
        <dbReference type="ARBA" id="ARBA00023242"/>
    </source>
</evidence>
<keyword evidence="5" id="KW-0539">Nucleus</keyword>
<gene>
    <name evidence="7" type="ORF">OsJ_14530</name>
</gene>
<protein>
    <recommendedName>
        <fullName evidence="8">BHLH domain-containing protein</fullName>
    </recommendedName>
</protein>
<reference evidence="7" key="2">
    <citation type="submission" date="2008-12" db="EMBL/GenBank/DDBJ databases">
        <title>Improved gene annotation of the rice (Oryza sativa) genomes.</title>
        <authorList>
            <person name="Wang J."/>
            <person name="Li R."/>
            <person name="Fan W."/>
            <person name="Huang Q."/>
            <person name="Zhang J."/>
            <person name="Zhou Y."/>
            <person name="Hu Y."/>
            <person name="Zi S."/>
            <person name="Li J."/>
            <person name="Ni P."/>
            <person name="Zheng H."/>
            <person name="Zhang Y."/>
            <person name="Zhao M."/>
            <person name="Hao Q."/>
            <person name="McDermott J."/>
            <person name="Samudrala R."/>
            <person name="Kristiansen K."/>
            <person name="Wong G.K.-S."/>
        </authorList>
    </citation>
    <scope>NUCLEOTIDE SEQUENCE</scope>
</reference>
<evidence type="ECO:0000256" key="6">
    <source>
        <dbReference type="SAM" id="MobiDB-lite"/>
    </source>
</evidence>
<dbReference type="InterPro" id="IPR036638">
    <property type="entry name" value="HLH_DNA-bd_sf"/>
</dbReference>
<evidence type="ECO:0000256" key="3">
    <source>
        <dbReference type="ARBA" id="ARBA00023015"/>
    </source>
</evidence>
<comment type="subcellular location">
    <subcellularLocation>
        <location evidence="1">Nucleus</location>
    </subcellularLocation>
</comment>
<dbReference type="InterPro" id="IPR051358">
    <property type="entry name" value="TF_AMS/ICE1/BHLH6-like"/>
</dbReference>
<reference evidence="7" key="1">
    <citation type="journal article" date="2005" name="PLoS Biol.">
        <title>The genomes of Oryza sativa: a history of duplications.</title>
        <authorList>
            <person name="Yu J."/>
            <person name="Wang J."/>
            <person name="Lin W."/>
            <person name="Li S."/>
            <person name="Li H."/>
            <person name="Zhou J."/>
            <person name="Ni P."/>
            <person name="Dong W."/>
            <person name="Hu S."/>
            <person name="Zeng C."/>
            <person name="Zhang J."/>
            <person name="Zhang Y."/>
            <person name="Li R."/>
            <person name="Xu Z."/>
            <person name="Li S."/>
            <person name="Li X."/>
            <person name="Zheng H."/>
            <person name="Cong L."/>
            <person name="Lin L."/>
            <person name="Yin J."/>
            <person name="Geng J."/>
            <person name="Li G."/>
            <person name="Shi J."/>
            <person name="Liu J."/>
            <person name="Lv H."/>
            <person name="Li J."/>
            <person name="Wang J."/>
            <person name="Deng Y."/>
            <person name="Ran L."/>
            <person name="Shi X."/>
            <person name="Wang X."/>
            <person name="Wu Q."/>
            <person name="Li C."/>
            <person name="Ren X."/>
            <person name="Wang J."/>
            <person name="Wang X."/>
            <person name="Li D."/>
            <person name="Liu D."/>
            <person name="Zhang X."/>
            <person name="Ji Z."/>
            <person name="Zhao W."/>
            <person name="Sun Y."/>
            <person name="Zhang Z."/>
            <person name="Bao J."/>
            <person name="Han Y."/>
            <person name="Dong L."/>
            <person name="Ji J."/>
            <person name="Chen P."/>
            <person name="Wu S."/>
            <person name="Liu J."/>
            <person name="Xiao Y."/>
            <person name="Bu D."/>
            <person name="Tan J."/>
            <person name="Yang L."/>
            <person name="Ye C."/>
            <person name="Zhang J."/>
            <person name="Xu J."/>
            <person name="Zhou Y."/>
            <person name="Yu Y."/>
            <person name="Zhang B."/>
            <person name="Zhuang S."/>
            <person name="Wei H."/>
            <person name="Liu B."/>
            <person name="Lei M."/>
            <person name="Yu H."/>
            <person name="Li Y."/>
            <person name="Xu H."/>
            <person name="Wei S."/>
            <person name="He X."/>
            <person name="Fang L."/>
            <person name="Zhang Z."/>
            <person name="Zhang Y."/>
            <person name="Huang X."/>
            <person name="Su Z."/>
            <person name="Tong W."/>
            <person name="Li J."/>
            <person name="Tong Z."/>
            <person name="Li S."/>
            <person name="Ye J."/>
            <person name="Wang L."/>
            <person name="Fang L."/>
            <person name="Lei T."/>
            <person name="Chen C."/>
            <person name="Chen H."/>
            <person name="Xu Z."/>
            <person name="Li H."/>
            <person name="Huang H."/>
            <person name="Zhang F."/>
            <person name="Xu H."/>
            <person name="Li N."/>
            <person name="Zhao C."/>
            <person name="Li S."/>
            <person name="Dong L."/>
            <person name="Huang Y."/>
            <person name="Li L."/>
            <person name="Xi Y."/>
            <person name="Qi Q."/>
            <person name="Li W."/>
            <person name="Zhang B."/>
            <person name="Hu W."/>
            <person name="Zhang Y."/>
            <person name="Tian X."/>
            <person name="Jiao Y."/>
            <person name="Liang X."/>
            <person name="Jin J."/>
            <person name="Gao L."/>
            <person name="Zheng W."/>
            <person name="Hao B."/>
            <person name="Liu S."/>
            <person name="Wang W."/>
            <person name="Yuan L."/>
            <person name="Cao M."/>
            <person name="McDermott J."/>
            <person name="Samudrala R."/>
            <person name="Wang J."/>
            <person name="Wong G.K."/>
            <person name="Yang H."/>
        </authorList>
    </citation>
    <scope>NUCLEOTIDE SEQUENCE [LARGE SCALE GENOMIC DNA]</scope>
</reference>
<dbReference type="PANTHER" id="PTHR31945">
    <property type="entry name" value="TRANSCRIPTION FACTOR SCREAM2-RELATED"/>
    <property type="match status" value="1"/>
</dbReference>
<sequence>MEHHHLLLQLSPPPPPPPLPAAHLMMSPSFFDAGVFADVGGDWMEDLMHLGELFGVGVGGDDDDNGGVDGGVGGGDDRMQEWQNNCEGAGSPDHQPSCGDGDGDGDGDVSPRDGELGDGDGDNSATRKRRDRSKTIVSDRKRRMDKASIIADAVVYVKDLQAHARKLKEEVAALEEARPIRPPPPGRAPHGARVAHVGAAQVGEGRFFVTVECEPAAAAARGGGGGVAAPVCAAVESLSCFTVESSTVGCSPDRVVATLTLKVSEAEEDVSAISECTVKLWVMAALLKEGFRPQPTVQIS</sequence>
<evidence type="ECO:0000256" key="4">
    <source>
        <dbReference type="ARBA" id="ARBA00023163"/>
    </source>
</evidence>
<evidence type="ECO:0000313" key="7">
    <source>
        <dbReference type="EMBL" id="EEE60874.1"/>
    </source>
</evidence>
<dbReference type="SUPFAM" id="SSF47459">
    <property type="entry name" value="HLH, helix-loop-helix DNA-binding domain"/>
    <property type="match status" value="1"/>
</dbReference>
<dbReference type="PANTHER" id="PTHR31945:SF17">
    <property type="entry name" value="TRANSCRIPTION FACTOR FER-LIKE IRON DEFICIENCY-INDUCED TRANSCRIPTION FACTOR"/>
    <property type="match status" value="1"/>
</dbReference>
<organism evidence="7">
    <name type="scientific">Oryza sativa subsp. japonica</name>
    <name type="common">Rice</name>
    <dbReference type="NCBI Taxonomy" id="39947"/>
    <lineage>
        <taxon>Eukaryota</taxon>
        <taxon>Viridiplantae</taxon>
        <taxon>Streptophyta</taxon>
        <taxon>Embryophyta</taxon>
        <taxon>Tracheophyta</taxon>
        <taxon>Spermatophyta</taxon>
        <taxon>Magnoliopsida</taxon>
        <taxon>Liliopsida</taxon>
        <taxon>Poales</taxon>
        <taxon>Poaceae</taxon>
        <taxon>BOP clade</taxon>
        <taxon>Oryzoideae</taxon>
        <taxon>Oryzeae</taxon>
        <taxon>Oryzinae</taxon>
        <taxon>Oryza</taxon>
        <taxon>Oryza sativa</taxon>
    </lineage>
</organism>
<keyword evidence="3" id="KW-0805">Transcription regulation</keyword>
<proteinExistence type="inferred from homology"/>